<organism evidence="3 4">
    <name type="scientific">Oldenlandia corymbosa var. corymbosa</name>
    <dbReference type="NCBI Taxonomy" id="529605"/>
    <lineage>
        <taxon>Eukaryota</taxon>
        <taxon>Viridiplantae</taxon>
        <taxon>Streptophyta</taxon>
        <taxon>Embryophyta</taxon>
        <taxon>Tracheophyta</taxon>
        <taxon>Spermatophyta</taxon>
        <taxon>Magnoliopsida</taxon>
        <taxon>eudicotyledons</taxon>
        <taxon>Gunneridae</taxon>
        <taxon>Pentapetalae</taxon>
        <taxon>asterids</taxon>
        <taxon>lamiids</taxon>
        <taxon>Gentianales</taxon>
        <taxon>Rubiaceae</taxon>
        <taxon>Rubioideae</taxon>
        <taxon>Spermacoceae</taxon>
        <taxon>Hedyotis-Oldenlandia complex</taxon>
        <taxon>Oldenlandia</taxon>
    </lineage>
</organism>
<feature type="transmembrane region" description="Helical" evidence="2">
    <location>
        <begin position="482"/>
        <end position="506"/>
    </location>
</feature>
<keyword evidence="2" id="KW-1133">Transmembrane helix</keyword>
<feature type="transmembrane region" description="Helical" evidence="2">
    <location>
        <begin position="222"/>
        <end position="241"/>
    </location>
</feature>
<feature type="transmembrane region" description="Helical" evidence="2">
    <location>
        <begin position="526"/>
        <end position="555"/>
    </location>
</feature>
<gene>
    <name evidence="3" type="ORF">OLC1_LOCUS20289</name>
</gene>
<feature type="transmembrane region" description="Helical" evidence="2">
    <location>
        <begin position="576"/>
        <end position="600"/>
    </location>
</feature>
<dbReference type="AlphaFoldDB" id="A0AAV1DZA4"/>
<sequence>MSLKNASSPPPCESDKSSCQLEEPKATSISSIFQLDFASTVAALLGLPFPFGSIGRVDPELYELVAASRESKFIAMNKQNDDSDAWMENYVNVLCINSWQVKRYIDAYSASSAIGFSGKDLVYISDLYANAQELWSKNIKYPCESNSCFLSSSVLKMQIDRYSNFLSTVAGLARSKWTEFNLRLMTCGFCLMVVSLFVHVYIIKRLDKQFQHHVHFSGDSGISFTAVVAWGVVLIRAFSFLSNSFILEEGKVASFLLATTGMLQLQHALAQKALVLDGLIFVLLVPLLRFGIELGQAKQAVNSLFLKYQPSWTHGILNNSVILTYVVEIVPLVGLVLLACILYRCMLSNAFKGISKFVIAGTIFNYALIVLIWTSDSSLLYLPMVVIEAIKGHLIPRTVYAVTALQLLFLAVMKPYYGDATKHLDKSATITALTMLSSCSSTVILLSGRQGPLVALFSIIAGWCIIQFLRRKQSDSSYVGTSSFYSFPTAQWSLLATSLFFCTGHWCAFDGLRYAAAFIGFDEFNIIWQAALLTLDTFGFSHILPILGLPLVVAFSHPKKRTKEKEDSFSIRLCQVYLMYGLTIAVPATLTILCVAIQRRHLMVWGLFAPKFVFDVAGLILSDFLICLASLYYLT</sequence>
<evidence type="ECO:0000313" key="3">
    <source>
        <dbReference type="EMBL" id="CAI9113243.1"/>
    </source>
</evidence>
<accession>A0AAV1DZA4</accession>
<dbReference type="EMBL" id="OX459124">
    <property type="protein sequence ID" value="CAI9113243.1"/>
    <property type="molecule type" value="Genomic_DNA"/>
</dbReference>
<dbReference type="GO" id="GO:0005789">
    <property type="term" value="C:endoplasmic reticulum membrane"/>
    <property type="evidence" value="ECO:0007669"/>
    <property type="project" value="TreeGrafter"/>
</dbReference>
<feature type="transmembrane region" description="Helical" evidence="2">
    <location>
        <begin position="394"/>
        <end position="416"/>
    </location>
</feature>
<protein>
    <submittedName>
        <fullName evidence="3">OLC1v1013816C1</fullName>
    </submittedName>
</protein>
<evidence type="ECO:0000313" key="4">
    <source>
        <dbReference type="Proteomes" id="UP001161247"/>
    </source>
</evidence>
<feature type="transmembrane region" description="Helical" evidence="2">
    <location>
        <begin position="612"/>
        <end position="634"/>
    </location>
</feature>
<dbReference type="PANTHER" id="PTHR23071:SF1">
    <property type="entry name" value="GPI ETHANOLAMINE PHOSPHATE TRANSFERASE 3"/>
    <property type="match status" value="1"/>
</dbReference>
<feature type="transmembrane region" description="Helical" evidence="2">
    <location>
        <begin position="273"/>
        <end position="292"/>
    </location>
</feature>
<evidence type="ECO:0000256" key="1">
    <source>
        <dbReference type="SAM" id="MobiDB-lite"/>
    </source>
</evidence>
<proteinExistence type="predicted"/>
<name>A0AAV1DZA4_OLDCO</name>
<dbReference type="Proteomes" id="UP001161247">
    <property type="component" value="Chromosome 7"/>
</dbReference>
<dbReference type="PANTHER" id="PTHR23071">
    <property type="entry name" value="PHOSPHATIDYLINOSITOL GLYCAN"/>
    <property type="match status" value="1"/>
</dbReference>
<dbReference type="GO" id="GO:0051377">
    <property type="term" value="F:mannose-ethanolamine phosphotransferase activity"/>
    <property type="evidence" value="ECO:0007669"/>
    <property type="project" value="TreeGrafter"/>
</dbReference>
<feature type="region of interest" description="Disordered" evidence="1">
    <location>
        <begin position="1"/>
        <end position="20"/>
    </location>
</feature>
<dbReference type="InterPro" id="IPR039524">
    <property type="entry name" value="PIGO/GPI13"/>
</dbReference>
<keyword evidence="4" id="KW-1185">Reference proteome</keyword>
<feature type="transmembrane region" description="Helical" evidence="2">
    <location>
        <begin position="453"/>
        <end position="470"/>
    </location>
</feature>
<feature type="transmembrane region" description="Helical" evidence="2">
    <location>
        <begin position="322"/>
        <end position="345"/>
    </location>
</feature>
<feature type="transmembrane region" description="Helical" evidence="2">
    <location>
        <begin position="357"/>
        <end position="374"/>
    </location>
</feature>
<evidence type="ECO:0000256" key="2">
    <source>
        <dbReference type="SAM" id="Phobius"/>
    </source>
</evidence>
<reference evidence="3" key="1">
    <citation type="submission" date="2023-03" db="EMBL/GenBank/DDBJ databases">
        <authorList>
            <person name="Julca I."/>
        </authorList>
    </citation>
    <scope>NUCLEOTIDE SEQUENCE</scope>
</reference>
<feature type="transmembrane region" description="Helical" evidence="2">
    <location>
        <begin position="428"/>
        <end position="447"/>
    </location>
</feature>
<dbReference type="GO" id="GO:0006506">
    <property type="term" value="P:GPI anchor biosynthetic process"/>
    <property type="evidence" value="ECO:0007669"/>
    <property type="project" value="InterPro"/>
</dbReference>
<keyword evidence="2" id="KW-0812">Transmembrane</keyword>
<keyword evidence="2" id="KW-0472">Membrane</keyword>
<feature type="transmembrane region" description="Helical" evidence="2">
    <location>
        <begin position="182"/>
        <end position="202"/>
    </location>
</feature>